<dbReference type="InterPro" id="IPR050194">
    <property type="entry name" value="Glycosyltransferase_grp1"/>
</dbReference>
<protein>
    <submittedName>
        <fullName evidence="4">Alpha-(1-2)-phosphatidylinositol mannosyltransferase</fullName>
    </submittedName>
</protein>
<dbReference type="GO" id="GO:1903509">
    <property type="term" value="P:liposaccharide metabolic process"/>
    <property type="evidence" value="ECO:0007669"/>
    <property type="project" value="UniProtKB-ARBA"/>
</dbReference>
<dbReference type="Proteomes" id="UP000068137">
    <property type="component" value="Chromosome"/>
</dbReference>
<evidence type="ECO:0000256" key="1">
    <source>
        <dbReference type="ARBA" id="ARBA00022676"/>
    </source>
</evidence>
<evidence type="ECO:0000256" key="2">
    <source>
        <dbReference type="ARBA" id="ARBA00022679"/>
    </source>
</evidence>
<dbReference type="PATRIC" id="fig|1562462.4.peg.121"/>
<evidence type="ECO:0000313" key="5">
    <source>
        <dbReference type="Proteomes" id="UP000068137"/>
    </source>
</evidence>
<keyword evidence="1 4" id="KW-0328">Glycosyltransferase</keyword>
<sequence>MRIGMICPYSFDVPGGVQAHILEIADEMIALGHYVEVLGPGVKKDAVPAYVTLTGRAIPIPFNGSIARLSFSPRHWRAVRTFIEEGDFDVVHLHEPASPSLTMWATYLAQGPLVSTFHASGKPSLLVRIFRSFLMKRFEGISGRIAVSNMARRWQMDGIGGDAVLIPNGVRVSRFRTAQPLSGYERLDHPVLLFLGRYDEPRKGMDVLLDALPAIHAIYPNVELMVVGDGDAATLRRKVAENVGTLTLLGHVSEADKAAALRSASVFVAPNTGGESFGIVLVEAMSAGVPVVASEIPAFVAVLDKGEAGWLSPVGDPAALAQTILTALQEPQKTTAKVVRATSFVAQYDWSVVAQQVLAVYDTVTLGAGKVQLK</sequence>
<dbReference type="KEGG" id="cbq:AL705_00580"/>
<keyword evidence="2 4" id="KW-0808">Transferase</keyword>
<gene>
    <name evidence="4" type="ORF">AL705_00580</name>
</gene>
<dbReference type="RefSeq" id="WP_053961357.1">
    <property type="nucleotide sequence ID" value="NZ_CAMJVL010000002.1"/>
</dbReference>
<organism evidence="4 5">
    <name type="scientific">Lawsonella clevelandensis</name>
    <dbReference type="NCBI Taxonomy" id="1528099"/>
    <lineage>
        <taxon>Bacteria</taxon>
        <taxon>Bacillati</taxon>
        <taxon>Actinomycetota</taxon>
        <taxon>Actinomycetes</taxon>
        <taxon>Mycobacteriales</taxon>
        <taxon>Lawsonellaceae</taxon>
        <taxon>Lawsonella</taxon>
    </lineage>
</organism>
<dbReference type="CDD" id="cd03801">
    <property type="entry name" value="GT4_PimA-like"/>
    <property type="match status" value="1"/>
</dbReference>
<dbReference type="OrthoDB" id="5240531at2"/>
<dbReference type="SUPFAM" id="SSF53756">
    <property type="entry name" value="UDP-Glycosyltransferase/glycogen phosphorylase"/>
    <property type="match status" value="1"/>
</dbReference>
<feature type="domain" description="Glycosyltransferase subfamily 4-like N-terminal" evidence="3">
    <location>
        <begin position="14"/>
        <end position="174"/>
    </location>
</feature>
<dbReference type="Gene3D" id="3.40.50.2000">
    <property type="entry name" value="Glycogen Phosphorylase B"/>
    <property type="match status" value="2"/>
</dbReference>
<proteinExistence type="predicted"/>
<name>A0A0M5KZD1_9ACTN</name>
<dbReference type="PANTHER" id="PTHR45947">
    <property type="entry name" value="SULFOQUINOVOSYL TRANSFERASE SQD2"/>
    <property type="match status" value="1"/>
</dbReference>
<dbReference type="EMBL" id="CP012390">
    <property type="protein sequence ID" value="ALE18472.1"/>
    <property type="molecule type" value="Genomic_DNA"/>
</dbReference>
<dbReference type="AlphaFoldDB" id="A0A0M5KZD1"/>
<dbReference type="GO" id="GO:1901137">
    <property type="term" value="P:carbohydrate derivative biosynthetic process"/>
    <property type="evidence" value="ECO:0007669"/>
    <property type="project" value="UniProtKB-ARBA"/>
</dbReference>
<evidence type="ECO:0000313" key="4">
    <source>
        <dbReference type="EMBL" id="ALE18472.1"/>
    </source>
</evidence>
<evidence type="ECO:0000259" key="3">
    <source>
        <dbReference type="Pfam" id="PF13439"/>
    </source>
</evidence>
<dbReference type="Pfam" id="PF13439">
    <property type="entry name" value="Glyco_transf_4"/>
    <property type="match status" value="1"/>
</dbReference>
<accession>A0A0M5KZD1</accession>
<dbReference type="Pfam" id="PF13692">
    <property type="entry name" value="Glyco_trans_1_4"/>
    <property type="match status" value="1"/>
</dbReference>
<dbReference type="GO" id="GO:0016758">
    <property type="term" value="F:hexosyltransferase activity"/>
    <property type="evidence" value="ECO:0007669"/>
    <property type="project" value="TreeGrafter"/>
</dbReference>
<dbReference type="PANTHER" id="PTHR45947:SF3">
    <property type="entry name" value="SULFOQUINOVOSYL TRANSFERASE SQD2"/>
    <property type="match status" value="1"/>
</dbReference>
<dbReference type="STRING" id="1528099.AL705_00580"/>
<dbReference type="InterPro" id="IPR028098">
    <property type="entry name" value="Glyco_trans_4-like_N"/>
</dbReference>
<reference evidence="4 5" key="1">
    <citation type="journal article" date="2015" name="Genome Announc.">
        <title>Complete Genome Sequences for Two Strains of a Novel Fastidious, Partially Acid-Fast, Gram-Positive Corynebacterineae Bacterium, Derived from Human Clinical Samples.</title>
        <authorList>
            <person name="Nicholson A.C."/>
            <person name="Bell M."/>
            <person name="Humrighouse B.W."/>
            <person name="McQuiston J.R."/>
        </authorList>
    </citation>
    <scope>NUCLEOTIDE SEQUENCE [LARGE SCALE GENOMIC DNA]</scope>
    <source>
        <strain evidence="4 5">X1698</strain>
    </source>
</reference>